<feature type="transmembrane region" description="Helical" evidence="1">
    <location>
        <begin position="76"/>
        <end position="96"/>
    </location>
</feature>
<feature type="transmembrane region" description="Helical" evidence="1">
    <location>
        <begin position="108"/>
        <end position="125"/>
    </location>
</feature>
<accession>A0A934V2Y7</accession>
<name>A0A934V2Y7_9PSEU</name>
<organism evidence="2 3">
    <name type="scientific">Prauserella cavernicola</name>
    <dbReference type="NCBI Taxonomy" id="2800127"/>
    <lineage>
        <taxon>Bacteria</taxon>
        <taxon>Bacillati</taxon>
        <taxon>Actinomycetota</taxon>
        <taxon>Actinomycetes</taxon>
        <taxon>Pseudonocardiales</taxon>
        <taxon>Pseudonocardiaceae</taxon>
        <taxon>Prauserella</taxon>
    </lineage>
</organism>
<evidence type="ECO:0000313" key="3">
    <source>
        <dbReference type="Proteomes" id="UP000635245"/>
    </source>
</evidence>
<keyword evidence="3" id="KW-1185">Reference proteome</keyword>
<keyword evidence="1" id="KW-1133">Transmembrane helix</keyword>
<dbReference type="Proteomes" id="UP000635245">
    <property type="component" value="Unassembled WGS sequence"/>
</dbReference>
<dbReference type="EMBL" id="JAENJH010000001">
    <property type="protein sequence ID" value="MBK1782979.1"/>
    <property type="molecule type" value="Genomic_DNA"/>
</dbReference>
<protein>
    <recommendedName>
        <fullName evidence="4">DUF4383 domain-containing protein</fullName>
    </recommendedName>
</protein>
<dbReference type="RefSeq" id="WP_200313953.1">
    <property type="nucleotide sequence ID" value="NZ_JAENJH010000001.1"/>
</dbReference>
<gene>
    <name evidence="2" type="ORF">JHE00_01480</name>
</gene>
<feature type="transmembrane region" description="Helical" evidence="1">
    <location>
        <begin position="12"/>
        <end position="39"/>
    </location>
</feature>
<comment type="caution">
    <text evidence="2">The sequence shown here is derived from an EMBL/GenBank/DDBJ whole genome shotgun (WGS) entry which is preliminary data.</text>
</comment>
<evidence type="ECO:0000256" key="1">
    <source>
        <dbReference type="SAM" id="Phobius"/>
    </source>
</evidence>
<reference evidence="2" key="1">
    <citation type="submission" date="2020-12" db="EMBL/GenBank/DDBJ databases">
        <title>Prauserella sp. ASG 168, a novel actinomycete isolated from cave rock.</title>
        <authorList>
            <person name="Suriyachadkun C."/>
        </authorList>
    </citation>
    <scope>NUCLEOTIDE SEQUENCE</scope>
    <source>
        <strain evidence="2">ASG 168</strain>
    </source>
</reference>
<keyword evidence="1" id="KW-0812">Transmembrane</keyword>
<proteinExistence type="predicted"/>
<evidence type="ECO:0000313" key="2">
    <source>
        <dbReference type="EMBL" id="MBK1782979.1"/>
    </source>
</evidence>
<keyword evidence="1" id="KW-0472">Membrane</keyword>
<dbReference type="AlphaFoldDB" id="A0A934V2Y7"/>
<sequence>MAQSGYRPSRVSTVLAIVFAGLLGLAALVSTVAGLALFGEAARPVPLLLAVLAHAACAGCALAGCVLLIRRSAAGVAAVTIGAVVALLIVLLDLVLGSATGEANPTGYSSTYHGALVLFGVLALVQARRRDTKQQVGLLP</sequence>
<feature type="transmembrane region" description="Helical" evidence="1">
    <location>
        <begin position="45"/>
        <end position="69"/>
    </location>
</feature>
<evidence type="ECO:0008006" key="4">
    <source>
        <dbReference type="Google" id="ProtNLM"/>
    </source>
</evidence>